<dbReference type="STRING" id="426128.SAMN05660297_00614"/>
<dbReference type="Gene3D" id="1.10.260.40">
    <property type="entry name" value="lambda repressor-like DNA-binding domains"/>
    <property type="match status" value="1"/>
</dbReference>
<evidence type="ECO:0000313" key="4">
    <source>
        <dbReference type="Proteomes" id="UP000199568"/>
    </source>
</evidence>
<dbReference type="EMBL" id="FOHU01000002">
    <property type="protein sequence ID" value="SES82462.1"/>
    <property type="molecule type" value="Genomic_DNA"/>
</dbReference>
<dbReference type="SMART" id="SM00530">
    <property type="entry name" value="HTH_XRE"/>
    <property type="match status" value="1"/>
</dbReference>
<evidence type="ECO:0000259" key="2">
    <source>
        <dbReference type="PROSITE" id="PS50943"/>
    </source>
</evidence>
<dbReference type="PANTHER" id="PTHR46558">
    <property type="entry name" value="TRACRIPTIONAL REGULATORY PROTEIN-RELATED-RELATED"/>
    <property type="match status" value="1"/>
</dbReference>
<dbReference type="InterPro" id="IPR001387">
    <property type="entry name" value="Cro/C1-type_HTH"/>
</dbReference>
<evidence type="ECO:0000313" key="3">
    <source>
        <dbReference type="EMBL" id="SES82462.1"/>
    </source>
</evidence>
<dbReference type="AlphaFoldDB" id="A0A1H9ZLD7"/>
<dbReference type="PROSITE" id="PS50943">
    <property type="entry name" value="HTH_CROC1"/>
    <property type="match status" value="1"/>
</dbReference>
<dbReference type="Proteomes" id="UP000199568">
    <property type="component" value="Unassembled WGS sequence"/>
</dbReference>
<organism evidence="3 4">
    <name type="scientific">Natronincola peptidivorans</name>
    <dbReference type="NCBI Taxonomy" id="426128"/>
    <lineage>
        <taxon>Bacteria</taxon>
        <taxon>Bacillati</taxon>
        <taxon>Bacillota</taxon>
        <taxon>Clostridia</taxon>
        <taxon>Peptostreptococcales</taxon>
        <taxon>Natronincolaceae</taxon>
        <taxon>Natronincola</taxon>
    </lineage>
</organism>
<dbReference type="CDD" id="cd00093">
    <property type="entry name" value="HTH_XRE"/>
    <property type="match status" value="1"/>
</dbReference>
<dbReference type="PANTHER" id="PTHR46558:SF12">
    <property type="entry name" value="DNA-BINDING PROTEIN"/>
    <property type="match status" value="1"/>
</dbReference>
<protein>
    <submittedName>
        <fullName evidence="3">Putative transcriptional regulator</fullName>
    </submittedName>
</protein>
<dbReference type="Pfam" id="PF01381">
    <property type="entry name" value="HTH_3"/>
    <property type="match status" value="1"/>
</dbReference>
<keyword evidence="4" id="KW-1185">Reference proteome</keyword>
<dbReference type="SUPFAM" id="SSF47413">
    <property type="entry name" value="lambda repressor-like DNA-binding domains"/>
    <property type="match status" value="1"/>
</dbReference>
<gene>
    <name evidence="3" type="ORF">SAMN05660297_00614</name>
</gene>
<proteinExistence type="predicted"/>
<reference evidence="3 4" key="1">
    <citation type="submission" date="2016-10" db="EMBL/GenBank/DDBJ databases">
        <authorList>
            <person name="de Groot N.N."/>
        </authorList>
    </citation>
    <scope>NUCLEOTIDE SEQUENCE [LARGE SCALE GENOMIC DNA]</scope>
    <source>
        <strain evidence="3 4">DSM 18979</strain>
    </source>
</reference>
<evidence type="ECO:0000256" key="1">
    <source>
        <dbReference type="ARBA" id="ARBA00023125"/>
    </source>
</evidence>
<sequence>MELTNQVRLFRARDNLSQEQLANLIGVSRQTIGLIEKGDYSPSVVLALKIAATFKVKVEDVFQLEEQGGVER</sequence>
<feature type="domain" description="HTH cro/C1-type" evidence="2">
    <location>
        <begin position="7"/>
        <end position="61"/>
    </location>
</feature>
<keyword evidence="1" id="KW-0238">DNA-binding</keyword>
<name>A0A1H9ZLD7_9FIRM</name>
<dbReference type="InterPro" id="IPR010982">
    <property type="entry name" value="Lambda_DNA-bd_dom_sf"/>
</dbReference>
<dbReference type="GO" id="GO:0003677">
    <property type="term" value="F:DNA binding"/>
    <property type="evidence" value="ECO:0007669"/>
    <property type="project" value="UniProtKB-KW"/>
</dbReference>
<accession>A0A1H9ZLD7</accession>
<dbReference type="OrthoDB" id="9808239at2"/>
<dbReference type="RefSeq" id="WP_090439160.1">
    <property type="nucleotide sequence ID" value="NZ_FOHU01000002.1"/>
</dbReference>